<accession>A0AAE3I921</accession>
<keyword evidence="6" id="KW-1185">Reference proteome</keyword>
<dbReference type="GO" id="GO:0003677">
    <property type="term" value="F:DNA binding"/>
    <property type="evidence" value="ECO:0007669"/>
    <property type="project" value="UniProtKB-KW"/>
</dbReference>
<dbReference type="Pfam" id="PF07282">
    <property type="entry name" value="Cas12f1-like_TNB"/>
    <property type="match status" value="1"/>
</dbReference>
<feature type="compositionally biased region" description="Polar residues" evidence="2">
    <location>
        <begin position="87"/>
        <end position="103"/>
    </location>
</feature>
<comment type="caution">
    <text evidence="5">The sequence shown here is derived from an EMBL/GenBank/DDBJ whole genome shotgun (WGS) entry which is preliminary data.</text>
</comment>
<dbReference type="Proteomes" id="UP001209746">
    <property type="component" value="Unassembled WGS sequence"/>
</dbReference>
<dbReference type="EMBL" id="JAOPKC010000001">
    <property type="protein sequence ID" value="MCU4716773.1"/>
    <property type="molecule type" value="Genomic_DNA"/>
</dbReference>
<name>A0AAE3I921_9EURY</name>
<evidence type="ECO:0000259" key="3">
    <source>
        <dbReference type="Pfam" id="PF07282"/>
    </source>
</evidence>
<reference evidence="5" key="1">
    <citation type="submission" date="2023-02" db="EMBL/GenBank/DDBJ databases">
        <title>Enrichment on poylsaccharides allowed isolation of novel metabolic and taxonomic groups of Haloarchaea.</title>
        <authorList>
            <person name="Sorokin D.Y."/>
            <person name="Elcheninov A.G."/>
            <person name="Khizhniak T.V."/>
            <person name="Kolganova T.V."/>
            <person name="Kublanov I.V."/>
        </authorList>
    </citation>
    <scope>NUCLEOTIDE SEQUENCE</scope>
    <source>
        <strain evidence="4 6">HArc-curdl5-1</strain>
        <strain evidence="5">HArc-curdl7</strain>
    </source>
</reference>
<evidence type="ECO:0000256" key="2">
    <source>
        <dbReference type="SAM" id="MobiDB-lite"/>
    </source>
</evidence>
<gene>
    <name evidence="5" type="ORF">OB914_01350</name>
    <name evidence="4" type="ORF">OB916_01670</name>
</gene>
<evidence type="ECO:0000313" key="7">
    <source>
        <dbReference type="Proteomes" id="UP001209746"/>
    </source>
</evidence>
<evidence type="ECO:0000313" key="5">
    <source>
        <dbReference type="EMBL" id="MCU4725622.1"/>
    </source>
</evidence>
<evidence type="ECO:0000313" key="4">
    <source>
        <dbReference type="EMBL" id="MCU4716773.1"/>
    </source>
</evidence>
<evidence type="ECO:0000256" key="1">
    <source>
        <dbReference type="ARBA" id="ARBA00023125"/>
    </source>
</evidence>
<dbReference type="Proteomes" id="UP001208186">
    <property type="component" value="Unassembled WGS sequence"/>
</dbReference>
<protein>
    <submittedName>
        <fullName evidence="5">Transposase</fullName>
    </submittedName>
</protein>
<feature type="domain" description="Cas12f1-like TNB" evidence="3">
    <location>
        <begin position="3"/>
        <end position="52"/>
    </location>
</feature>
<keyword evidence="1" id="KW-0238">DNA-binding</keyword>
<dbReference type="InterPro" id="IPR010095">
    <property type="entry name" value="Cas12f1-like_TNB"/>
</dbReference>
<feature type="region of interest" description="Disordered" evidence="2">
    <location>
        <begin position="81"/>
        <end position="103"/>
    </location>
</feature>
<sequence length="103" mass="11297">MLVDDVKPQYTSQRCSHSECGFTHEDNRDGDEFECLKCGKELHADYNAARNIGWRLVQHWLKSGAGRADCQVALKSGMLNANGEFTPATSRGQSGSPLTSPPL</sequence>
<dbReference type="AlphaFoldDB" id="A0AAE3I921"/>
<proteinExistence type="predicted"/>
<organism evidence="5 7">
    <name type="scientific">Halapricum hydrolyticum</name>
    <dbReference type="NCBI Taxonomy" id="2979991"/>
    <lineage>
        <taxon>Archaea</taxon>
        <taxon>Methanobacteriati</taxon>
        <taxon>Methanobacteriota</taxon>
        <taxon>Stenosarchaea group</taxon>
        <taxon>Halobacteria</taxon>
        <taxon>Halobacteriales</taxon>
        <taxon>Haloarculaceae</taxon>
        <taxon>Halapricum</taxon>
    </lineage>
</organism>
<evidence type="ECO:0000313" key="6">
    <source>
        <dbReference type="Proteomes" id="UP001208186"/>
    </source>
</evidence>
<dbReference type="EMBL" id="JAOPKD010000001">
    <property type="protein sequence ID" value="MCU4725622.1"/>
    <property type="molecule type" value="Genomic_DNA"/>
</dbReference>